<reference evidence="2 3" key="1">
    <citation type="submission" date="2017-02" db="EMBL/GenBank/DDBJ databases">
        <title>Draft genome sequence of Moraxella lincolnii CCUG 9405T type strain.</title>
        <authorList>
            <person name="Salva-Serra F."/>
            <person name="Engstrom-Jakobsson H."/>
            <person name="Thorell K."/>
            <person name="Jaen-Luchoro D."/>
            <person name="Gonzales-Siles L."/>
            <person name="Karlsson R."/>
            <person name="Yazdan S."/>
            <person name="Boulund F."/>
            <person name="Johnning A."/>
            <person name="Engstrand L."/>
            <person name="Kristiansson E."/>
            <person name="Moore E."/>
        </authorList>
    </citation>
    <scope>NUCLEOTIDE SEQUENCE [LARGE SCALE GENOMIC DNA]</scope>
    <source>
        <strain evidence="2 3">CCUG 9405</strain>
    </source>
</reference>
<dbReference type="InterPro" id="IPR000836">
    <property type="entry name" value="PRTase_dom"/>
</dbReference>
<evidence type="ECO:0008006" key="4">
    <source>
        <dbReference type="Google" id="ProtNLM"/>
    </source>
</evidence>
<proteinExistence type="inferred from homology"/>
<name>A0A1T0CAS8_9GAMM</name>
<dbReference type="SUPFAM" id="SSF53271">
    <property type="entry name" value="PRTase-like"/>
    <property type="match status" value="1"/>
</dbReference>
<dbReference type="InterPro" id="IPR029057">
    <property type="entry name" value="PRTase-like"/>
</dbReference>
<accession>A0A1T0CAS8</accession>
<dbReference type="Gene3D" id="3.40.50.2020">
    <property type="match status" value="1"/>
</dbReference>
<dbReference type="AlphaFoldDB" id="A0A1T0CAS8"/>
<evidence type="ECO:0000313" key="2">
    <source>
        <dbReference type="EMBL" id="OOS19450.1"/>
    </source>
</evidence>
<sequence>MKDTRIDIQAAAPYRYPINQLVQAFKFHEDMSRLPILRYLLERLSVPKGVLSGEKNLSGTLNGNAVILPMPTTAKRLKKRGFDPVTILSAHLSHHWQIPIWRGVQRIDDTISQRHLNRQERFSNLEHAFAIVTPLPASIRHVLLFDDVATTGASLHSLAHTLLLSHQSLQVSGYCLAHGS</sequence>
<gene>
    <name evidence="2" type="ORF">B0682_08970</name>
</gene>
<dbReference type="EMBL" id="MUYT01000017">
    <property type="protein sequence ID" value="OOS19450.1"/>
    <property type="molecule type" value="Genomic_DNA"/>
</dbReference>
<dbReference type="STRING" id="90241.B0682_08970"/>
<keyword evidence="3" id="KW-1185">Reference proteome</keyword>
<comment type="caution">
    <text evidence="2">The sequence shown here is derived from an EMBL/GenBank/DDBJ whole genome shotgun (WGS) entry which is preliminary data.</text>
</comment>
<organism evidence="2 3">
    <name type="scientific">Lwoffella lincolnii</name>
    <dbReference type="NCBI Taxonomy" id="90241"/>
    <lineage>
        <taxon>Bacteria</taxon>
        <taxon>Pseudomonadati</taxon>
        <taxon>Pseudomonadota</taxon>
        <taxon>Gammaproteobacteria</taxon>
        <taxon>Moraxellales</taxon>
        <taxon>Moraxellaceae</taxon>
        <taxon>Lwoffella</taxon>
    </lineage>
</organism>
<protein>
    <recommendedName>
        <fullName evidence="4">ComF family protein</fullName>
    </recommendedName>
</protein>
<evidence type="ECO:0000256" key="1">
    <source>
        <dbReference type="ARBA" id="ARBA00008007"/>
    </source>
</evidence>
<evidence type="ECO:0000313" key="3">
    <source>
        <dbReference type="Proteomes" id="UP000191094"/>
    </source>
</evidence>
<comment type="similarity">
    <text evidence="1">Belongs to the ComF/GntX family.</text>
</comment>
<dbReference type="CDD" id="cd06223">
    <property type="entry name" value="PRTases_typeI"/>
    <property type="match status" value="1"/>
</dbReference>
<dbReference type="Proteomes" id="UP000191094">
    <property type="component" value="Unassembled WGS sequence"/>
</dbReference>
<dbReference type="InterPro" id="IPR051910">
    <property type="entry name" value="ComF/GntX_DNA_util-trans"/>
</dbReference>
<dbReference type="PANTHER" id="PTHR47505">
    <property type="entry name" value="DNA UTILIZATION PROTEIN YHGH"/>
    <property type="match status" value="1"/>
</dbReference>
<dbReference type="PANTHER" id="PTHR47505:SF1">
    <property type="entry name" value="DNA UTILIZATION PROTEIN YHGH"/>
    <property type="match status" value="1"/>
</dbReference>